<protein>
    <submittedName>
        <fullName evidence="1">Uncharacterized protein</fullName>
    </submittedName>
</protein>
<evidence type="ECO:0000313" key="1">
    <source>
        <dbReference type="EMBL" id="KAJ9118977.1"/>
    </source>
</evidence>
<evidence type="ECO:0000313" key="2">
    <source>
        <dbReference type="Proteomes" id="UP001234202"/>
    </source>
</evidence>
<organism evidence="1 2">
    <name type="scientific">Naganishia onofrii</name>
    <dbReference type="NCBI Taxonomy" id="1851511"/>
    <lineage>
        <taxon>Eukaryota</taxon>
        <taxon>Fungi</taxon>
        <taxon>Dikarya</taxon>
        <taxon>Basidiomycota</taxon>
        <taxon>Agaricomycotina</taxon>
        <taxon>Tremellomycetes</taxon>
        <taxon>Filobasidiales</taxon>
        <taxon>Filobasidiaceae</taxon>
        <taxon>Naganishia</taxon>
    </lineage>
</organism>
<dbReference type="EMBL" id="JASBWV010000026">
    <property type="protein sequence ID" value="KAJ9118977.1"/>
    <property type="molecule type" value="Genomic_DNA"/>
</dbReference>
<sequence>MTFRVAVLTVSDTTFNKGPEYDLSGPLLAKNVEQHKDYELADTAVVPDDLEAIRSKVAEWVARKGGDKVDWIITTGGEIESALLQYLTNFFLSKTPRAVLSRTVVGLYERTLVLCLPGSKKACQEGWDAMMDGAMTSVLIHGLKQLQGGTGDDVHPPRESVRQDNVNETTESSGLNKVHDEPVQSLGSQSHDCHHRHEDRQSRETDAHQGHHHHHHHGRHHRKHDTLSKDPSASVSGRLRKSPFPMISLQEALSIVDAQSKPLPTQTVRTGHALKNYVLAEDVFATKDLPSTRTTNVDGYAVVAAEYNRVVQSSADKTDLTVRVVRAKTTSDEAQGSQVGVYRINTGGPLPPGTDAVIMVEDTELVSSKSNVRAFATASLKW</sequence>
<comment type="caution">
    <text evidence="1">The sequence shown here is derived from an EMBL/GenBank/DDBJ whole genome shotgun (WGS) entry which is preliminary data.</text>
</comment>
<name>A0ACC2X6T7_9TREE</name>
<gene>
    <name evidence="1" type="ORF">QFC24_005943</name>
</gene>
<keyword evidence="2" id="KW-1185">Reference proteome</keyword>
<reference evidence="1" key="1">
    <citation type="submission" date="2023-04" db="EMBL/GenBank/DDBJ databases">
        <title>Draft Genome sequencing of Naganishia species isolated from polar environments using Oxford Nanopore Technology.</title>
        <authorList>
            <person name="Leo P."/>
            <person name="Venkateswaran K."/>
        </authorList>
    </citation>
    <scope>NUCLEOTIDE SEQUENCE</scope>
    <source>
        <strain evidence="1">DBVPG 5303</strain>
    </source>
</reference>
<dbReference type="Proteomes" id="UP001234202">
    <property type="component" value="Unassembled WGS sequence"/>
</dbReference>
<proteinExistence type="predicted"/>
<accession>A0ACC2X6T7</accession>